<evidence type="ECO:0000256" key="1">
    <source>
        <dbReference type="SAM" id="MobiDB-lite"/>
    </source>
</evidence>
<proteinExistence type="predicted"/>
<organism evidence="3 4">
    <name type="scientific">Lachnellula arida</name>
    <dbReference type="NCBI Taxonomy" id="1316785"/>
    <lineage>
        <taxon>Eukaryota</taxon>
        <taxon>Fungi</taxon>
        <taxon>Dikarya</taxon>
        <taxon>Ascomycota</taxon>
        <taxon>Pezizomycotina</taxon>
        <taxon>Leotiomycetes</taxon>
        <taxon>Helotiales</taxon>
        <taxon>Lachnaceae</taxon>
        <taxon>Lachnellula</taxon>
    </lineage>
</organism>
<evidence type="ECO:0000313" key="3">
    <source>
        <dbReference type="EMBL" id="TVY13266.1"/>
    </source>
</evidence>
<dbReference type="AlphaFoldDB" id="A0A8T9B1N2"/>
<feature type="transmembrane region" description="Helical" evidence="2">
    <location>
        <begin position="89"/>
        <end position="112"/>
    </location>
</feature>
<gene>
    <name evidence="3" type="ORF">LARI1_G007790</name>
</gene>
<accession>A0A8T9B1N2</accession>
<dbReference type="OrthoDB" id="3597994at2759"/>
<protein>
    <recommendedName>
        <fullName evidence="5">Transmembrane protein</fullName>
    </recommendedName>
</protein>
<dbReference type="Proteomes" id="UP000469559">
    <property type="component" value="Unassembled WGS sequence"/>
</dbReference>
<keyword evidence="4" id="KW-1185">Reference proteome</keyword>
<feature type="region of interest" description="Disordered" evidence="1">
    <location>
        <begin position="1"/>
        <end position="28"/>
    </location>
</feature>
<keyword evidence="2" id="KW-0472">Membrane</keyword>
<name>A0A8T9B1N2_9HELO</name>
<comment type="caution">
    <text evidence="3">The sequence shown here is derived from an EMBL/GenBank/DDBJ whole genome shotgun (WGS) entry which is preliminary data.</text>
</comment>
<evidence type="ECO:0000313" key="4">
    <source>
        <dbReference type="Proteomes" id="UP000469559"/>
    </source>
</evidence>
<evidence type="ECO:0008006" key="5">
    <source>
        <dbReference type="Google" id="ProtNLM"/>
    </source>
</evidence>
<keyword evidence="2" id="KW-1133">Transmembrane helix</keyword>
<reference evidence="3 4" key="1">
    <citation type="submission" date="2018-05" db="EMBL/GenBank/DDBJ databases">
        <title>Whole genome sequencing for identification of molecular markers to develop diagnostic detection tools for the regulated plant pathogen Lachnellula willkommii.</title>
        <authorList>
            <person name="Giroux E."/>
            <person name="Bilodeau G."/>
        </authorList>
    </citation>
    <scope>NUCLEOTIDE SEQUENCE [LARGE SCALE GENOMIC DNA]</scope>
    <source>
        <strain evidence="3 4">CBS 203.66</strain>
    </source>
</reference>
<evidence type="ECO:0000256" key="2">
    <source>
        <dbReference type="SAM" id="Phobius"/>
    </source>
</evidence>
<feature type="transmembrane region" description="Helical" evidence="2">
    <location>
        <begin position="118"/>
        <end position="135"/>
    </location>
</feature>
<feature type="compositionally biased region" description="Polar residues" evidence="1">
    <location>
        <begin position="15"/>
        <end position="24"/>
    </location>
</feature>
<keyword evidence="2" id="KW-0812">Transmembrane</keyword>
<dbReference type="EMBL" id="QGMF01001034">
    <property type="protein sequence ID" value="TVY13266.1"/>
    <property type="molecule type" value="Genomic_DNA"/>
</dbReference>
<sequence length="172" mass="18289">MSPSRGTPAEPIAPPSTSSSPNVDTDTKANLRSSSALASAKRNIHFLFSPNSSSTPRPAHLRTRALLRSLRYIGIFVFWRVVRYARYALVGSIVAAVGASALGGVFSGAAFLLAPPTLATSLGIGLVWAVGKWGFRRMRVGEMAVGEVRDSRGGVGVDGQWRDVQGPRAVPW</sequence>